<dbReference type="InterPro" id="IPR033122">
    <property type="entry name" value="LETM1-like_RBD"/>
</dbReference>
<evidence type="ECO:0000259" key="9">
    <source>
        <dbReference type="PROSITE" id="PS51758"/>
    </source>
</evidence>
<evidence type="ECO:0000256" key="3">
    <source>
        <dbReference type="ARBA" id="ARBA00022792"/>
    </source>
</evidence>
<evidence type="ECO:0000256" key="8">
    <source>
        <dbReference type="SAM" id="Phobius"/>
    </source>
</evidence>
<comment type="subcellular location">
    <subcellularLocation>
        <location evidence="1">Mitochondrion inner membrane</location>
        <topology evidence="1">Single-pass membrane protein</topology>
    </subcellularLocation>
</comment>
<feature type="non-terminal residue" evidence="10">
    <location>
        <position position="223"/>
    </location>
</feature>
<evidence type="ECO:0000256" key="2">
    <source>
        <dbReference type="ARBA" id="ARBA00022692"/>
    </source>
</evidence>
<dbReference type="InterPro" id="IPR044202">
    <property type="entry name" value="LETM1/MDM38-like"/>
</dbReference>
<evidence type="ECO:0000256" key="6">
    <source>
        <dbReference type="ARBA" id="ARBA00023136"/>
    </source>
</evidence>
<sequence>MQKIKREVAHYWDGTKLLATEVRISSKLALKMAAGYELSRREHRQLQRTVQDLGRLVPFSVFVIVPFAELLLPVALKLFPNLLPSTYEGQKSKDKKATDLRATRKEVSNFLRQTLRETGLPVSAANAQKEEFTEFFRKVRATGESPTQADVIKVCKIFKDDLTLDNLSRPQLVGMCRYMNLSSFGTDAMLRYQIRHRMRQIKRDDKAIAYEGVDSLSVPELQT</sequence>
<evidence type="ECO:0000256" key="1">
    <source>
        <dbReference type="ARBA" id="ARBA00004434"/>
    </source>
</evidence>
<proteinExistence type="predicted"/>
<keyword evidence="4 8" id="KW-1133">Transmembrane helix</keyword>
<name>A0ABR0LU58_9PEZI</name>
<feature type="domain" description="Letm1 RBD" evidence="9">
    <location>
        <begin position="99"/>
        <end position="223"/>
    </location>
</feature>
<evidence type="ECO:0000256" key="5">
    <source>
        <dbReference type="ARBA" id="ARBA00023128"/>
    </source>
</evidence>
<dbReference type="PANTHER" id="PTHR14009">
    <property type="entry name" value="LEUCINE ZIPPER-EF-HAND CONTAINING TRANSMEMBRANE PROTEIN"/>
    <property type="match status" value="1"/>
</dbReference>
<evidence type="ECO:0000313" key="11">
    <source>
        <dbReference type="Proteomes" id="UP001357485"/>
    </source>
</evidence>
<protein>
    <submittedName>
        <fullName evidence="10">LETM1 domain-containing protein ylh47</fullName>
    </submittedName>
</protein>
<keyword evidence="2 8" id="KW-0812">Transmembrane</keyword>
<dbReference type="PROSITE" id="PS51758">
    <property type="entry name" value="LETM1_RBD"/>
    <property type="match status" value="1"/>
</dbReference>
<dbReference type="EMBL" id="JAVRRA010010436">
    <property type="protein sequence ID" value="KAK5241894.1"/>
    <property type="molecule type" value="Genomic_DNA"/>
</dbReference>
<accession>A0ABR0LU58</accession>
<dbReference type="Pfam" id="PF07766">
    <property type="entry name" value="LETM1_RBD"/>
    <property type="match status" value="1"/>
</dbReference>
<evidence type="ECO:0000313" key="10">
    <source>
        <dbReference type="EMBL" id="KAK5241894.1"/>
    </source>
</evidence>
<keyword evidence="6 8" id="KW-0472">Membrane</keyword>
<keyword evidence="3" id="KW-0999">Mitochondrion inner membrane</keyword>
<evidence type="ECO:0000256" key="7">
    <source>
        <dbReference type="PROSITE-ProRule" id="PRU01094"/>
    </source>
</evidence>
<organism evidence="10 11">
    <name type="scientific">Cryomyces antarcticus</name>
    <dbReference type="NCBI Taxonomy" id="329879"/>
    <lineage>
        <taxon>Eukaryota</taxon>
        <taxon>Fungi</taxon>
        <taxon>Dikarya</taxon>
        <taxon>Ascomycota</taxon>
        <taxon>Pezizomycotina</taxon>
        <taxon>Dothideomycetes</taxon>
        <taxon>Dothideomycetes incertae sedis</taxon>
        <taxon>Cryomyces</taxon>
    </lineage>
</organism>
<keyword evidence="5 7" id="KW-0496">Mitochondrion</keyword>
<dbReference type="Proteomes" id="UP001357485">
    <property type="component" value="Unassembled WGS sequence"/>
</dbReference>
<gene>
    <name evidence="10" type="primary">YLH47_2</name>
    <name evidence="10" type="ORF">LTR16_008939</name>
</gene>
<evidence type="ECO:0000256" key="4">
    <source>
        <dbReference type="ARBA" id="ARBA00022989"/>
    </source>
</evidence>
<feature type="transmembrane region" description="Helical" evidence="8">
    <location>
        <begin position="56"/>
        <end position="76"/>
    </location>
</feature>
<comment type="caution">
    <text evidence="10">The sequence shown here is derived from an EMBL/GenBank/DDBJ whole genome shotgun (WGS) entry which is preliminary data.</text>
</comment>
<keyword evidence="11" id="KW-1185">Reference proteome</keyword>
<dbReference type="PANTHER" id="PTHR14009:SF1">
    <property type="entry name" value="MITOCHONDRIAL PROTON_CALCIUM EXCHANGER PROTEIN"/>
    <property type="match status" value="1"/>
</dbReference>
<reference evidence="10 11" key="1">
    <citation type="submission" date="2023-08" db="EMBL/GenBank/DDBJ databases">
        <title>Black Yeasts Isolated from many extreme environments.</title>
        <authorList>
            <person name="Coleine C."/>
            <person name="Stajich J.E."/>
            <person name="Selbmann L."/>
        </authorList>
    </citation>
    <scope>NUCLEOTIDE SEQUENCE [LARGE SCALE GENOMIC DNA]</scope>
    <source>
        <strain evidence="10 11">CCFEE 536</strain>
    </source>
</reference>